<name>A0ABD2XHC2_9HYME</name>
<protein>
    <submittedName>
        <fullName evidence="1">Uncharacterized protein</fullName>
    </submittedName>
</protein>
<dbReference type="AlphaFoldDB" id="A0ABD2XHC2"/>
<dbReference type="EMBL" id="JBJJXI010000026">
    <property type="protein sequence ID" value="KAL3404218.1"/>
    <property type="molecule type" value="Genomic_DNA"/>
</dbReference>
<dbReference type="Proteomes" id="UP001627154">
    <property type="component" value="Unassembled WGS sequence"/>
</dbReference>
<reference evidence="1 2" key="1">
    <citation type="journal article" date="2024" name="bioRxiv">
        <title>A reference genome for Trichogramma kaykai: A tiny desert-dwelling parasitoid wasp with competing sex-ratio distorters.</title>
        <authorList>
            <person name="Culotta J."/>
            <person name="Lindsey A.R."/>
        </authorList>
    </citation>
    <scope>NUCLEOTIDE SEQUENCE [LARGE SCALE GENOMIC DNA]</scope>
    <source>
        <strain evidence="1 2">KSX58</strain>
    </source>
</reference>
<evidence type="ECO:0000313" key="2">
    <source>
        <dbReference type="Proteomes" id="UP001627154"/>
    </source>
</evidence>
<gene>
    <name evidence="1" type="ORF">TKK_003193</name>
</gene>
<accession>A0ABD2XHC2</accession>
<proteinExistence type="predicted"/>
<sequence length="181" mass="20391">MQMTCSGIKNIALGKILHSRVPPHAPAPLLLLQLTNAVVSLFYLICRTVPSEKARRAYIRARDRFPVVLQEQRRLLLITDIALAKLGKSVWPVPRGDLLGIPNHQFVRGHIDEGTRVGTRDANARCNQRQLMSFTSCSKQIIIKENGAYKIYLIKYTSYNVIVHQIVSVVISEELATICCR</sequence>
<organism evidence="1 2">
    <name type="scientific">Trichogramma kaykai</name>
    <dbReference type="NCBI Taxonomy" id="54128"/>
    <lineage>
        <taxon>Eukaryota</taxon>
        <taxon>Metazoa</taxon>
        <taxon>Ecdysozoa</taxon>
        <taxon>Arthropoda</taxon>
        <taxon>Hexapoda</taxon>
        <taxon>Insecta</taxon>
        <taxon>Pterygota</taxon>
        <taxon>Neoptera</taxon>
        <taxon>Endopterygota</taxon>
        <taxon>Hymenoptera</taxon>
        <taxon>Apocrita</taxon>
        <taxon>Proctotrupomorpha</taxon>
        <taxon>Chalcidoidea</taxon>
        <taxon>Trichogrammatidae</taxon>
        <taxon>Trichogramma</taxon>
    </lineage>
</organism>
<evidence type="ECO:0000313" key="1">
    <source>
        <dbReference type="EMBL" id="KAL3404218.1"/>
    </source>
</evidence>
<comment type="caution">
    <text evidence="1">The sequence shown here is derived from an EMBL/GenBank/DDBJ whole genome shotgun (WGS) entry which is preliminary data.</text>
</comment>
<keyword evidence="2" id="KW-1185">Reference proteome</keyword>